<keyword evidence="5" id="KW-0472">Membrane</keyword>
<dbReference type="PANTHER" id="PTHR24056">
    <property type="entry name" value="CELL DIVISION PROTEIN KINASE"/>
    <property type="match status" value="1"/>
</dbReference>
<keyword evidence="5" id="KW-1133">Transmembrane helix</keyword>
<keyword evidence="8" id="KW-1185">Reference proteome</keyword>
<evidence type="ECO:0000256" key="3">
    <source>
        <dbReference type="ARBA" id="ARBA00022840"/>
    </source>
</evidence>
<dbReference type="PROSITE" id="PS50011">
    <property type="entry name" value="PROTEIN_KINASE_DOM"/>
    <property type="match status" value="1"/>
</dbReference>
<dbReference type="GO" id="GO:0005524">
    <property type="term" value="F:ATP binding"/>
    <property type="evidence" value="ECO:0007669"/>
    <property type="project" value="UniProtKB-UniRule"/>
</dbReference>
<comment type="similarity">
    <text evidence="1">Belongs to the protein kinase superfamily. CMGC Ser/Thr protein kinase family. CDC2/CDKX subfamily.</text>
</comment>
<dbReference type="Gene3D" id="1.10.510.10">
    <property type="entry name" value="Transferase(Phosphotransferase) domain 1"/>
    <property type="match status" value="1"/>
</dbReference>
<dbReference type="InterPro" id="IPR017441">
    <property type="entry name" value="Protein_kinase_ATP_BS"/>
</dbReference>
<dbReference type="GO" id="GO:0005634">
    <property type="term" value="C:nucleus"/>
    <property type="evidence" value="ECO:0007669"/>
    <property type="project" value="TreeGrafter"/>
</dbReference>
<dbReference type="PROSITE" id="PS00107">
    <property type="entry name" value="PROTEIN_KINASE_ATP"/>
    <property type="match status" value="1"/>
</dbReference>
<keyword evidence="3 4" id="KW-0067">ATP-binding</keyword>
<evidence type="ECO:0000313" key="8">
    <source>
        <dbReference type="Proteomes" id="UP000095009"/>
    </source>
</evidence>
<evidence type="ECO:0000256" key="4">
    <source>
        <dbReference type="PROSITE-ProRule" id="PRU10141"/>
    </source>
</evidence>
<dbReference type="Pfam" id="PF00069">
    <property type="entry name" value="Pkinase"/>
    <property type="match status" value="1"/>
</dbReference>
<reference evidence="7 8" key="1">
    <citation type="journal article" date="2016" name="Proc. Natl. Acad. Sci. U.S.A.">
        <title>Comparative genomics of biotechnologically important yeasts.</title>
        <authorList>
            <person name="Riley R."/>
            <person name="Haridas S."/>
            <person name="Wolfe K.H."/>
            <person name="Lopes M.R."/>
            <person name="Hittinger C.T."/>
            <person name="Goeker M."/>
            <person name="Salamov A.A."/>
            <person name="Wisecaver J.H."/>
            <person name="Long T.M."/>
            <person name="Calvey C.H."/>
            <person name="Aerts A.L."/>
            <person name="Barry K.W."/>
            <person name="Choi C."/>
            <person name="Clum A."/>
            <person name="Coughlan A.Y."/>
            <person name="Deshpande S."/>
            <person name="Douglass A.P."/>
            <person name="Hanson S.J."/>
            <person name="Klenk H.-P."/>
            <person name="LaButti K.M."/>
            <person name="Lapidus A."/>
            <person name="Lindquist E.A."/>
            <person name="Lipzen A.M."/>
            <person name="Meier-Kolthoff J.P."/>
            <person name="Ohm R.A."/>
            <person name="Otillar R.P."/>
            <person name="Pangilinan J.L."/>
            <person name="Peng Y."/>
            <person name="Rokas A."/>
            <person name="Rosa C.A."/>
            <person name="Scheuner C."/>
            <person name="Sibirny A.A."/>
            <person name="Slot J.C."/>
            <person name="Stielow J.B."/>
            <person name="Sun H."/>
            <person name="Kurtzman C.P."/>
            <person name="Blackwell M."/>
            <person name="Grigoriev I.V."/>
            <person name="Jeffries T.W."/>
        </authorList>
    </citation>
    <scope>NUCLEOTIDE SEQUENCE [LARGE SCALE GENOMIC DNA]</scope>
    <source>
        <strain evidence="7 8">DSM 6958</strain>
    </source>
</reference>
<gene>
    <name evidence="7" type="ORF">NADFUDRAFT_51495</name>
</gene>
<dbReference type="EMBL" id="KV454410">
    <property type="protein sequence ID" value="ODQ64896.1"/>
    <property type="molecule type" value="Genomic_DNA"/>
</dbReference>
<evidence type="ECO:0000256" key="1">
    <source>
        <dbReference type="ARBA" id="ARBA00006485"/>
    </source>
</evidence>
<dbReference type="PROSITE" id="PS00108">
    <property type="entry name" value="PROTEIN_KINASE_ST"/>
    <property type="match status" value="1"/>
</dbReference>
<dbReference type="OrthoDB" id="204883at2759"/>
<evidence type="ECO:0000313" key="7">
    <source>
        <dbReference type="EMBL" id="ODQ64896.1"/>
    </source>
</evidence>
<sequence length="592" mass="67410">MDQEGSIELRNWPAGQSMNEAQQRSRIVFRRNINTDSHFTDEDVEVILALRANNRTPHFHNNTNGNVHVPLYRKIYRLVFALILLTAGFPLMVLQTIWHRLRFLHAHLNFRDNVGPILLKILVHVITFTVLPIVMGRIVSFVIGQDFILYPDGMPIYENTTTIVANNSNLLQLNNSIPSNSSANFSTFSSMRRSGYHTNLFEKFTMVLVTELGCVGMPKTTKTAKGEYMPYVGVYNRANFTTLNHLGQGSFGIVSKVKFRDTNRVYAIKKCKLTPNQIIKGHNNGIPLSILREIQILSTINHENIIKISQILKPPARTQKYGGNSRISKIGSDAIYLVFPFIPHTLNTYKHRLARRFRPGELKRIMAQLVDALSYLHNTEKIIHRDLKPDNVLIDSWGSVTLIDFGISRRIEYSCAALTPIVTSLWYRAPEVLLGQPDGRYGFGIDLWALGCMMIELASFEKISSNSRASDMVNINNQFSGFFSGSNEIDQLAMIFRKLGLDQNEHFNQWPELESLLKLKFSKLDIYKTFFSLSKTSFSFDYILGLQGTSLLSGLLTLNPAKRLHAKQAARHEWFSLDPKFCEAVFWPSVSQ</sequence>
<dbReference type="Gene3D" id="3.30.200.20">
    <property type="entry name" value="Phosphorylase Kinase, domain 1"/>
    <property type="match status" value="1"/>
</dbReference>
<keyword evidence="7" id="KW-0418">Kinase</keyword>
<dbReference type="STRING" id="857566.A0A1E3PHJ2"/>
<dbReference type="InterPro" id="IPR011009">
    <property type="entry name" value="Kinase-like_dom_sf"/>
</dbReference>
<protein>
    <submittedName>
        <fullName evidence="7">Kinase-like protein</fullName>
    </submittedName>
</protein>
<feature type="transmembrane region" description="Helical" evidence="5">
    <location>
        <begin position="117"/>
        <end position="139"/>
    </location>
</feature>
<feature type="binding site" evidence="4">
    <location>
        <position position="270"/>
    </location>
    <ligand>
        <name>ATP</name>
        <dbReference type="ChEBI" id="CHEBI:30616"/>
    </ligand>
</feature>
<name>A0A1E3PHJ2_9ASCO</name>
<dbReference type="InterPro" id="IPR050108">
    <property type="entry name" value="CDK"/>
</dbReference>
<keyword evidence="7" id="KW-0808">Transferase</keyword>
<keyword evidence="2 4" id="KW-0547">Nucleotide-binding</keyword>
<evidence type="ECO:0000256" key="2">
    <source>
        <dbReference type="ARBA" id="ARBA00022741"/>
    </source>
</evidence>
<proteinExistence type="inferred from homology"/>
<evidence type="ECO:0000259" key="6">
    <source>
        <dbReference type="PROSITE" id="PS50011"/>
    </source>
</evidence>
<dbReference type="GO" id="GO:0004674">
    <property type="term" value="F:protein serine/threonine kinase activity"/>
    <property type="evidence" value="ECO:0007669"/>
    <property type="project" value="TreeGrafter"/>
</dbReference>
<dbReference type="InterPro" id="IPR008271">
    <property type="entry name" value="Ser/Thr_kinase_AS"/>
</dbReference>
<accession>A0A1E3PHJ2</accession>
<keyword evidence="5" id="KW-0812">Transmembrane</keyword>
<dbReference type="SMART" id="SM00220">
    <property type="entry name" value="S_TKc"/>
    <property type="match status" value="1"/>
</dbReference>
<organism evidence="7 8">
    <name type="scientific">Nadsonia fulvescens var. elongata DSM 6958</name>
    <dbReference type="NCBI Taxonomy" id="857566"/>
    <lineage>
        <taxon>Eukaryota</taxon>
        <taxon>Fungi</taxon>
        <taxon>Dikarya</taxon>
        <taxon>Ascomycota</taxon>
        <taxon>Saccharomycotina</taxon>
        <taxon>Dipodascomycetes</taxon>
        <taxon>Dipodascales</taxon>
        <taxon>Dipodascales incertae sedis</taxon>
        <taxon>Nadsonia</taxon>
    </lineage>
</organism>
<feature type="domain" description="Protein kinase" evidence="6">
    <location>
        <begin position="240"/>
        <end position="575"/>
    </location>
</feature>
<dbReference type="Proteomes" id="UP000095009">
    <property type="component" value="Unassembled WGS sequence"/>
</dbReference>
<dbReference type="AlphaFoldDB" id="A0A1E3PHJ2"/>
<dbReference type="InterPro" id="IPR000719">
    <property type="entry name" value="Prot_kinase_dom"/>
</dbReference>
<feature type="transmembrane region" description="Helical" evidence="5">
    <location>
        <begin position="78"/>
        <end position="97"/>
    </location>
</feature>
<evidence type="ECO:0000256" key="5">
    <source>
        <dbReference type="SAM" id="Phobius"/>
    </source>
</evidence>
<dbReference type="SUPFAM" id="SSF56112">
    <property type="entry name" value="Protein kinase-like (PK-like)"/>
    <property type="match status" value="1"/>
</dbReference>